<organism evidence="2 3">
    <name type="scientific">Anoxybacillus thermarum</name>
    <dbReference type="NCBI Taxonomy" id="404937"/>
    <lineage>
        <taxon>Bacteria</taxon>
        <taxon>Bacillati</taxon>
        <taxon>Bacillota</taxon>
        <taxon>Bacilli</taxon>
        <taxon>Bacillales</taxon>
        <taxon>Anoxybacillaceae</taxon>
        <taxon>Anoxybacillus</taxon>
    </lineage>
</organism>
<comment type="caution">
    <text evidence="2">The sequence shown here is derived from an EMBL/GenBank/DDBJ whole genome shotgun (WGS) entry which is preliminary data.</text>
</comment>
<protein>
    <submittedName>
        <fullName evidence="2">Transposase</fullName>
    </submittedName>
</protein>
<dbReference type="Pfam" id="PF13592">
    <property type="entry name" value="HTH_33"/>
    <property type="match status" value="1"/>
</dbReference>
<feature type="domain" description="Winged helix-turn helix" evidence="1">
    <location>
        <begin position="124"/>
        <end position="149"/>
    </location>
</feature>
<evidence type="ECO:0000313" key="2">
    <source>
        <dbReference type="EMBL" id="KIQ93923.1"/>
    </source>
</evidence>
<proteinExistence type="predicted"/>
<accession>A0A0D0Q7M7</accession>
<dbReference type="Pfam" id="PF13551">
    <property type="entry name" value="HTH_29"/>
    <property type="match status" value="1"/>
</dbReference>
<keyword evidence="3" id="KW-1185">Reference proteome</keyword>
<dbReference type="Proteomes" id="UP000032102">
    <property type="component" value="Unassembled WGS sequence"/>
</dbReference>
<dbReference type="AlphaFoldDB" id="A0A0D0Q7M7"/>
<gene>
    <name evidence="2" type="ORF">LH47_01999</name>
</gene>
<dbReference type="SUPFAM" id="SSF46689">
    <property type="entry name" value="Homeodomain-like"/>
    <property type="match status" value="1"/>
</dbReference>
<evidence type="ECO:0000313" key="3">
    <source>
        <dbReference type="Proteomes" id="UP000032102"/>
    </source>
</evidence>
<dbReference type="EMBL" id="JXTH01000040">
    <property type="protein sequence ID" value="KIQ93923.1"/>
    <property type="molecule type" value="Genomic_DNA"/>
</dbReference>
<evidence type="ECO:0000259" key="1">
    <source>
        <dbReference type="Pfam" id="PF13592"/>
    </source>
</evidence>
<reference evidence="2 3" key="1">
    <citation type="submission" date="2015-01" db="EMBL/GenBank/DDBJ databases">
        <title>Draft genome of Anoxybacillus thermarum strain AF/04.</title>
        <authorList>
            <person name="Poli A."/>
            <person name="Nicolaus B."/>
            <person name="Chan K.-G."/>
            <person name="Kahar U.M."/>
            <person name="Yaakob A.S."/>
            <person name="Chan C.S."/>
            <person name="Goh K.M."/>
        </authorList>
    </citation>
    <scope>NUCLEOTIDE SEQUENCE [LARGE SCALE GENOMIC DNA]</scope>
    <source>
        <strain evidence="2 3">AF/04</strain>
    </source>
</reference>
<dbReference type="InterPro" id="IPR009057">
    <property type="entry name" value="Homeodomain-like_sf"/>
</dbReference>
<sequence>MKPLKITNGHGWTPRTLRKQERKIKDSSLRVRVTAVRLVVEGYHRKDVAKMVNLCRQSVAPYVARFNEGRLDHLLDRWLPPGRVPFLTEEQQQELRQLMLTTNLWKQDGASHLRGTHACCNFNIQQTYGVSMSREGIRKLLHRLRLSWTR</sequence>
<name>A0A0D0Q7M7_9BACL</name>
<dbReference type="InterPro" id="IPR025959">
    <property type="entry name" value="Winged_HTH_dom"/>
</dbReference>
<dbReference type="PATRIC" id="fig|404937.3.peg.2120"/>